<protein>
    <submittedName>
        <fullName evidence="1">Uncharacterized protein</fullName>
    </submittedName>
</protein>
<keyword evidence="2" id="KW-1185">Reference proteome</keyword>
<evidence type="ECO:0000313" key="1">
    <source>
        <dbReference type="EMBL" id="MEI4771545.1"/>
    </source>
</evidence>
<dbReference type="Proteomes" id="UP001364890">
    <property type="component" value="Unassembled WGS sequence"/>
</dbReference>
<proteinExistence type="predicted"/>
<name>A0ABU8F999_9BACI</name>
<reference evidence="1 2" key="1">
    <citation type="submission" date="2024-01" db="EMBL/GenBank/DDBJ databases">
        <title>Seven novel Bacillus-like species.</title>
        <authorList>
            <person name="Liu G."/>
        </authorList>
    </citation>
    <scope>NUCLEOTIDE SEQUENCE [LARGE SCALE GENOMIC DNA]</scope>
    <source>
        <strain evidence="1 2">FJAT-51614</strain>
    </source>
</reference>
<accession>A0ABU8F999</accession>
<sequence length="154" mass="18225">MINMKKKSKNSTAEFLLYMEKNFDDFIPAEPTYELDNISKDELEYKTAKLIQVYSYLIRHVSKNITGGVLIIHLISKLNDEIEKLINLIDISKSSKEIKIEFLLVQVNKSIIALSWFHRIMSELEIKELYVFREEKNHIQLFLNKEFPRIELTS</sequence>
<organism evidence="1 2">
    <name type="scientific">Psychrobacillus mangrovi</name>
    <dbReference type="NCBI Taxonomy" id="3117745"/>
    <lineage>
        <taxon>Bacteria</taxon>
        <taxon>Bacillati</taxon>
        <taxon>Bacillota</taxon>
        <taxon>Bacilli</taxon>
        <taxon>Bacillales</taxon>
        <taxon>Bacillaceae</taxon>
        <taxon>Psychrobacillus</taxon>
    </lineage>
</organism>
<gene>
    <name evidence="1" type="ORF">WAX74_18125</name>
</gene>
<evidence type="ECO:0000313" key="2">
    <source>
        <dbReference type="Proteomes" id="UP001364890"/>
    </source>
</evidence>
<dbReference type="EMBL" id="JBAWSY010000022">
    <property type="protein sequence ID" value="MEI4771545.1"/>
    <property type="molecule type" value="Genomic_DNA"/>
</dbReference>
<comment type="caution">
    <text evidence="1">The sequence shown here is derived from an EMBL/GenBank/DDBJ whole genome shotgun (WGS) entry which is preliminary data.</text>
</comment>